<dbReference type="InterPro" id="IPR036188">
    <property type="entry name" value="FAD/NAD-bd_sf"/>
</dbReference>
<dbReference type="InterPro" id="IPR001100">
    <property type="entry name" value="Pyr_nuc-diS_OxRdtase"/>
</dbReference>
<evidence type="ECO:0000313" key="12">
    <source>
        <dbReference type="EMBL" id="MUN28907.1"/>
    </source>
</evidence>
<dbReference type="Pfam" id="PF07992">
    <property type="entry name" value="Pyr_redox_2"/>
    <property type="match status" value="1"/>
</dbReference>
<comment type="similarity">
    <text evidence="2 9">Belongs to the class-I pyridine nucleotide-disulfide oxidoreductase family.</text>
</comment>
<keyword evidence="7" id="KW-1015">Disulfide bond</keyword>
<evidence type="ECO:0000313" key="13">
    <source>
        <dbReference type="Proteomes" id="UP000470772"/>
    </source>
</evidence>
<dbReference type="GO" id="GO:0050660">
    <property type="term" value="F:flavin adenine dinucleotide binding"/>
    <property type="evidence" value="ECO:0007669"/>
    <property type="project" value="TreeGrafter"/>
</dbReference>
<dbReference type="InterPro" id="IPR050151">
    <property type="entry name" value="Class-I_Pyr_Nuc-Dis_Oxidored"/>
</dbReference>
<comment type="cofactor">
    <cofactor evidence="1">
        <name>FAD</name>
        <dbReference type="ChEBI" id="CHEBI:57692"/>
    </cofactor>
</comment>
<dbReference type="EMBL" id="WGGD01000005">
    <property type="protein sequence ID" value="MUN28907.1"/>
    <property type="molecule type" value="Genomic_DNA"/>
</dbReference>
<evidence type="ECO:0000256" key="9">
    <source>
        <dbReference type="RuleBase" id="RU003691"/>
    </source>
</evidence>
<dbReference type="Gene3D" id="3.50.50.60">
    <property type="entry name" value="FAD/NAD(P)-binding domain"/>
    <property type="match status" value="2"/>
</dbReference>
<dbReference type="GO" id="GO:0004148">
    <property type="term" value="F:dihydrolipoyl dehydrogenase (NADH) activity"/>
    <property type="evidence" value="ECO:0007669"/>
    <property type="project" value="UniProtKB-EC"/>
</dbReference>
<gene>
    <name evidence="12" type="ORF">GC250_05510</name>
</gene>
<dbReference type="InterPro" id="IPR023753">
    <property type="entry name" value="FAD/NAD-binding_dom"/>
</dbReference>
<evidence type="ECO:0000256" key="7">
    <source>
        <dbReference type="ARBA" id="ARBA00023157"/>
    </source>
</evidence>
<evidence type="ECO:0000256" key="1">
    <source>
        <dbReference type="ARBA" id="ARBA00001974"/>
    </source>
</evidence>
<proteinExistence type="inferred from homology"/>
<dbReference type="FunFam" id="3.30.390.30:FF:000001">
    <property type="entry name" value="Dihydrolipoyl dehydrogenase"/>
    <property type="match status" value="1"/>
</dbReference>
<dbReference type="RefSeq" id="WP_156016498.1">
    <property type="nucleotide sequence ID" value="NZ_WGGD01000005.1"/>
</dbReference>
<keyword evidence="13" id="KW-1185">Reference proteome</keyword>
<evidence type="ECO:0000256" key="6">
    <source>
        <dbReference type="ARBA" id="ARBA00023027"/>
    </source>
</evidence>
<dbReference type="PANTHER" id="PTHR22912:SF151">
    <property type="entry name" value="DIHYDROLIPOYL DEHYDROGENASE, MITOCHONDRIAL"/>
    <property type="match status" value="1"/>
</dbReference>
<sequence>MTDYDVIVLGAGGAGYTAAFETSRGGMKVLMLDPKFVLGGNCLYEGCIPSKTYWLGASFIEKSKKLPFLNAKVSFEKLVEWKDLVQENRFIQHNQEVKEHENVTFLGKEGVMLDANHVKVEDRTYSTKYVVIATGADPFVPKGFEDGITTHELLMPKTKIRNVPEKFGIVGGGYIGVEISSMFAKFGSKVTLFASHLLNVSQEIQDLLERRLKENGVEIVKERAIGVKKTEDGRKKVITEKGERTFDEVLVATGRRPNVKGVNGVVPLGKKGEVEVTHGMATTTENIFAPGDINGRFMLFHVAVLEGWVTAQNILEGGREVVEMDYHAVPFAVYSDPQVAWTGMWREDAIKAGFEVEVRRFDLSKDSRAQIEGEAEGWIDVIIEKGSQRILGAQIVGQDADMLIGELSLAVGQRMTTYEMARLSQPHPTQLEDITSLMRKAMIVKRG</sequence>
<keyword evidence="6" id="KW-0520">NAD</keyword>
<dbReference type="AlphaFoldDB" id="A0A6A9QI14"/>
<feature type="domain" description="Pyridine nucleotide-disulphide oxidoreductase dimerisation" evidence="10">
    <location>
        <begin position="329"/>
        <end position="435"/>
    </location>
</feature>
<dbReference type="SUPFAM" id="SSF51905">
    <property type="entry name" value="FAD/NAD(P)-binding domain"/>
    <property type="match status" value="1"/>
</dbReference>
<dbReference type="Pfam" id="PF02852">
    <property type="entry name" value="Pyr_redox_dim"/>
    <property type="match status" value="1"/>
</dbReference>
<evidence type="ECO:0000256" key="3">
    <source>
        <dbReference type="ARBA" id="ARBA00022630"/>
    </source>
</evidence>
<dbReference type="InterPro" id="IPR016156">
    <property type="entry name" value="FAD/NAD-linked_Rdtase_dimer_sf"/>
</dbReference>
<accession>A0A6A9QI14</accession>
<evidence type="ECO:0000256" key="5">
    <source>
        <dbReference type="ARBA" id="ARBA00023002"/>
    </source>
</evidence>
<evidence type="ECO:0000256" key="2">
    <source>
        <dbReference type="ARBA" id="ARBA00007532"/>
    </source>
</evidence>
<keyword evidence="5 9" id="KW-0560">Oxidoreductase</keyword>
<dbReference type="PIRSF" id="PIRSF000350">
    <property type="entry name" value="Mercury_reductase_MerA"/>
    <property type="match status" value="1"/>
</dbReference>
<keyword evidence="4 9" id="KW-0274">FAD</keyword>
<organism evidence="12 13">
    <name type="scientific">Sulfuracidifex metallicus DSM 6482 = JCM 9184</name>
    <dbReference type="NCBI Taxonomy" id="523847"/>
    <lineage>
        <taxon>Archaea</taxon>
        <taxon>Thermoproteota</taxon>
        <taxon>Thermoprotei</taxon>
        <taxon>Sulfolobales</taxon>
        <taxon>Sulfolobaceae</taxon>
        <taxon>Sulfuracidifex</taxon>
    </lineage>
</organism>
<dbReference type="SUPFAM" id="SSF55424">
    <property type="entry name" value="FAD/NAD-linked reductases, dimerisation (C-terminal) domain"/>
    <property type="match status" value="1"/>
</dbReference>
<dbReference type="Gene3D" id="3.30.390.30">
    <property type="match status" value="1"/>
</dbReference>
<dbReference type="InterPro" id="IPR004099">
    <property type="entry name" value="Pyr_nucl-diS_OxRdtase_dimer"/>
</dbReference>
<keyword evidence="8 9" id="KW-0676">Redox-active center</keyword>
<dbReference type="GO" id="GO:0006103">
    <property type="term" value="P:2-oxoglutarate metabolic process"/>
    <property type="evidence" value="ECO:0007669"/>
    <property type="project" value="TreeGrafter"/>
</dbReference>
<dbReference type="PRINTS" id="PR00411">
    <property type="entry name" value="PNDRDTASEI"/>
</dbReference>
<keyword evidence="3 9" id="KW-0285">Flavoprotein</keyword>
<comment type="caution">
    <text evidence="12">The sequence shown here is derived from an EMBL/GenBank/DDBJ whole genome shotgun (WGS) entry which is preliminary data.</text>
</comment>
<dbReference type="PRINTS" id="PR00368">
    <property type="entry name" value="FADPNR"/>
</dbReference>
<feature type="domain" description="FAD/NAD(P)-binding" evidence="11">
    <location>
        <begin position="4"/>
        <end position="307"/>
    </location>
</feature>
<dbReference type="PROSITE" id="PS00076">
    <property type="entry name" value="PYRIDINE_REDOX_1"/>
    <property type="match status" value="1"/>
</dbReference>
<dbReference type="EC" id="1.8.1.4" evidence="12"/>
<evidence type="ECO:0000259" key="10">
    <source>
        <dbReference type="Pfam" id="PF02852"/>
    </source>
</evidence>
<name>A0A6A9QI14_SULME</name>
<dbReference type="Proteomes" id="UP000470772">
    <property type="component" value="Unassembled WGS sequence"/>
</dbReference>
<reference evidence="12 13" key="1">
    <citation type="submission" date="2019-10" db="EMBL/GenBank/DDBJ databases">
        <title>Sequencing and Assembly of Multiple Reported Metal-Biooxidizing Members of the Extremely Thermoacidophilic Archaeal Family Sulfolobaceae.</title>
        <authorList>
            <person name="Counts J.A."/>
            <person name="Kelly R.M."/>
        </authorList>
    </citation>
    <scope>NUCLEOTIDE SEQUENCE [LARGE SCALE GENOMIC DNA]</scope>
    <source>
        <strain evidence="12 13">DSM 6482</strain>
    </source>
</reference>
<evidence type="ECO:0000256" key="4">
    <source>
        <dbReference type="ARBA" id="ARBA00022827"/>
    </source>
</evidence>
<dbReference type="NCBIfam" id="NF004943">
    <property type="entry name" value="PRK06292.2-1"/>
    <property type="match status" value="1"/>
</dbReference>
<evidence type="ECO:0000259" key="11">
    <source>
        <dbReference type="Pfam" id="PF07992"/>
    </source>
</evidence>
<dbReference type="PANTHER" id="PTHR22912">
    <property type="entry name" value="DISULFIDE OXIDOREDUCTASE"/>
    <property type="match status" value="1"/>
</dbReference>
<evidence type="ECO:0000256" key="8">
    <source>
        <dbReference type="ARBA" id="ARBA00023284"/>
    </source>
</evidence>
<dbReference type="InterPro" id="IPR012999">
    <property type="entry name" value="Pyr_OxRdtase_I_AS"/>
</dbReference>
<protein>
    <submittedName>
        <fullName evidence="12">Dihydrolipoyl dehydrogenase</fullName>
        <ecNumber evidence="12">1.8.1.4</ecNumber>
    </submittedName>
</protein>